<dbReference type="InterPro" id="IPR004038">
    <property type="entry name" value="Ribosomal_eL8/eL30/eS12/Gad45"/>
</dbReference>
<dbReference type="HAMAP" id="MF_00574">
    <property type="entry name" value="Ribosomal_eL8_Bact"/>
    <property type="match status" value="1"/>
</dbReference>
<keyword evidence="5" id="KW-1185">Reference proteome</keyword>
<evidence type="ECO:0000313" key="4">
    <source>
        <dbReference type="EMBL" id="MFC5713786.1"/>
    </source>
</evidence>
<evidence type="ECO:0000256" key="2">
    <source>
        <dbReference type="HAMAP-Rule" id="MF_00574"/>
    </source>
</evidence>
<dbReference type="SUPFAM" id="SSF55315">
    <property type="entry name" value="L30e-like"/>
    <property type="match status" value="1"/>
</dbReference>
<dbReference type="InterPro" id="IPR023460">
    <property type="entry name" value="RNA_bf_YbxF-like"/>
</dbReference>
<comment type="similarity">
    <text evidence="2">Belongs to the eukaryotic ribosomal protein eL8 family.</text>
</comment>
<dbReference type="NCBIfam" id="NF010125">
    <property type="entry name" value="PRK13602.1"/>
    <property type="match status" value="1"/>
</dbReference>
<organism evidence="4 5">
    <name type="scientific">Thalassorhabdus alkalitolerans</name>
    <dbReference type="NCBI Taxonomy" id="2282697"/>
    <lineage>
        <taxon>Bacteria</taxon>
        <taxon>Bacillati</taxon>
        <taxon>Bacillota</taxon>
        <taxon>Bacilli</taxon>
        <taxon>Bacillales</taxon>
        <taxon>Bacillaceae</taxon>
        <taxon>Thalassorhabdus</taxon>
    </lineage>
</organism>
<accession>A0ABW0YQT8</accession>
<dbReference type="RefSeq" id="WP_054637135.1">
    <property type="nucleotide sequence ID" value="NZ_JBHSOZ010000007.1"/>
</dbReference>
<reference evidence="5" key="1">
    <citation type="journal article" date="2019" name="Int. J. Syst. Evol. Microbiol.">
        <title>The Global Catalogue of Microorganisms (GCM) 10K type strain sequencing project: providing services to taxonomists for standard genome sequencing and annotation.</title>
        <authorList>
            <consortium name="The Broad Institute Genomics Platform"/>
            <consortium name="The Broad Institute Genome Sequencing Center for Infectious Disease"/>
            <person name="Wu L."/>
            <person name="Ma J."/>
        </authorList>
    </citation>
    <scope>NUCLEOTIDE SEQUENCE [LARGE SCALE GENOMIC DNA]</scope>
    <source>
        <strain evidence="5">CECT 7184</strain>
    </source>
</reference>
<comment type="caution">
    <text evidence="4">The sequence shown here is derived from an EMBL/GenBank/DDBJ whole genome shotgun (WGS) entry which is preliminary data.</text>
</comment>
<gene>
    <name evidence="4" type="ORF">ACFPU1_13515</name>
</gene>
<name>A0ABW0YQT8_9BACI</name>
<feature type="domain" description="Ribosomal protein eL8/eL30/eS12/Gadd45" evidence="3">
    <location>
        <begin position="5"/>
        <end position="81"/>
    </location>
</feature>
<evidence type="ECO:0000313" key="5">
    <source>
        <dbReference type="Proteomes" id="UP001596142"/>
    </source>
</evidence>
<proteinExistence type="inferred from homology"/>
<evidence type="ECO:0000256" key="1">
    <source>
        <dbReference type="ARBA" id="ARBA00022884"/>
    </source>
</evidence>
<sequence>MSYEKVTQAAEVVIGTKQTLKALEAGTADEVIVAEDAEKRVVNKIILAAKDRNIPIHTVDSMQLLGKACGIDVGAATVALKKG</sequence>
<protein>
    <recommendedName>
        <fullName evidence="2">RNA-binding protein ACFPU1_13515</fullName>
    </recommendedName>
    <alternativeName>
        <fullName evidence="2">Ribosomal protein eL8-like</fullName>
    </alternativeName>
</protein>
<dbReference type="Proteomes" id="UP001596142">
    <property type="component" value="Unassembled WGS sequence"/>
</dbReference>
<dbReference type="Pfam" id="PF01248">
    <property type="entry name" value="Ribosomal_L7Ae"/>
    <property type="match status" value="1"/>
</dbReference>
<evidence type="ECO:0000259" key="3">
    <source>
        <dbReference type="Pfam" id="PF01248"/>
    </source>
</evidence>
<dbReference type="Gene3D" id="3.30.1330.30">
    <property type="match status" value="1"/>
</dbReference>
<dbReference type="InterPro" id="IPR029064">
    <property type="entry name" value="Ribosomal_eL30-like_sf"/>
</dbReference>
<keyword evidence="1 2" id="KW-0694">RNA-binding</keyword>
<dbReference type="EMBL" id="JBHSOZ010000007">
    <property type="protein sequence ID" value="MFC5713786.1"/>
    <property type="molecule type" value="Genomic_DNA"/>
</dbReference>